<comment type="function">
    <text evidence="9">Site-specific tyrosine recombinase, which acts by catalyzing the cutting and rejoining of the recombining DNA molecules. The XerC-XerD complex is essential to convert dimers of the bacterial chromosome into monomers to permit their segregation at cell division. It also contributes to the segregational stability of plasmids.</text>
</comment>
<comment type="subunit">
    <text evidence="9">Forms a cyclic heterotetrameric complex composed of two molecules of XerC and two molecules of XerD.</text>
</comment>
<feature type="active site" evidence="9">
    <location>
        <position position="150"/>
    </location>
</feature>
<dbReference type="PROSITE" id="PS51900">
    <property type="entry name" value="CB"/>
    <property type="match status" value="1"/>
</dbReference>
<feature type="active site" evidence="9">
    <location>
        <position position="270"/>
    </location>
</feature>
<dbReference type="OrthoDB" id="9801717at2"/>
<organism evidence="12 13">
    <name type="scientific">Tannerella forsythia</name>
    <name type="common">Bacteroides forsythus</name>
    <dbReference type="NCBI Taxonomy" id="28112"/>
    <lineage>
        <taxon>Bacteria</taxon>
        <taxon>Pseudomonadati</taxon>
        <taxon>Bacteroidota</taxon>
        <taxon>Bacteroidia</taxon>
        <taxon>Bacteroidales</taxon>
        <taxon>Tannerellaceae</taxon>
        <taxon>Tannerella</taxon>
    </lineage>
</organism>
<gene>
    <name evidence="12" type="primary">xerC_1</name>
    <name evidence="9" type="synonym">xerC</name>
    <name evidence="12" type="ORF">TFUB20_01662</name>
</gene>
<evidence type="ECO:0000256" key="7">
    <source>
        <dbReference type="ARBA" id="ARBA00023172"/>
    </source>
</evidence>
<dbReference type="Gene3D" id="1.10.443.10">
    <property type="entry name" value="Intergrase catalytic core"/>
    <property type="match status" value="1"/>
</dbReference>
<dbReference type="Gene3D" id="1.10.150.130">
    <property type="match status" value="1"/>
</dbReference>
<keyword evidence="4 9" id="KW-0159">Chromosome partition</keyword>
<evidence type="ECO:0000256" key="9">
    <source>
        <dbReference type="HAMAP-Rule" id="MF_01808"/>
    </source>
</evidence>
<evidence type="ECO:0000256" key="6">
    <source>
        <dbReference type="ARBA" id="ARBA00023125"/>
    </source>
</evidence>
<dbReference type="InterPro" id="IPR004107">
    <property type="entry name" value="Integrase_SAM-like_N"/>
</dbReference>
<dbReference type="GO" id="GO:0009037">
    <property type="term" value="F:tyrosine-based site-specific recombinase activity"/>
    <property type="evidence" value="ECO:0007669"/>
    <property type="project" value="UniProtKB-UniRule"/>
</dbReference>
<keyword evidence="5 9" id="KW-0229">DNA integration</keyword>
<evidence type="ECO:0000256" key="1">
    <source>
        <dbReference type="ARBA" id="ARBA00004496"/>
    </source>
</evidence>
<dbReference type="AlphaFoldDB" id="A0A1D3UQ39"/>
<keyword evidence="3 9" id="KW-0132">Cell division</keyword>
<dbReference type="InterPro" id="IPR013762">
    <property type="entry name" value="Integrase-like_cat_sf"/>
</dbReference>
<evidence type="ECO:0000313" key="13">
    <source>
        <dbReference type="Proteomes" id="UP000182057"/>
    </source>
</evidence>
<dbReference type="InterPro" id="IPR011010">
    <property type="entry name" value="DNA_brk_join_enz"/>
</dbReference>
<dbReference type="PANTHER" id="PTHR30349">
    <property type="entry name" value="PHAGE INTEGRASE-RELATED"/>
    <property type="match status" value="1"/>
</dbReference>
<feature type="active site" description="O-(3'-phospho-DNA)-tyrosine intermediate" evidence="9">
    <location>
        <position position="279"/>
    </location>
</feature>
<dbReference type="InterPro" id="IPR002104">
    <property type="entry name" value="Integrase_catalytic"/>
</dbReference>
<feature type="active site" evidence="9">
    <location>
        <position position="174"/>
    </location>
</feature>
<evidence type="ECO:0000313" key="12">
    <source>
        <dbReference type="EMBL" id="SCQ22280.1"/>
    </source>
</evidence>
<feature type="active site" evidence="9">
    <location>
        <position position="247"/>
    </location>
</feature>
<dbReference type="InterPro" id="IPR050090">
    <property type="entry name" value="Tyrosine_recombinase_XerCD"/>
</dbReference>
<dbReference type="PANTHER" id="PTHR30349:SF77">
    <property type="entry name" value="TYROSINE RECOMBINASE XERC"/>
    <property type="match status" value="1"/>
</dbReference>
<comment type="subcellular location">
    <subcellularLocation>
        <location evidence="1 9">Cytoplasm</location>
    </subcellularLocation>
</comment>
<dbReference type="GO" id="GO:0005737">
    <property type="term" value="C:cytoplasm"/>
    <property type="evidence" value="ECO:0007669"/>
    <property type="project" value="UniProtKB-SubCell"/>
</dbReference>
<dbReference type="SUPFAM" id="SSF56349">
    <property type="entry name" value="DNA breaking-rejoining enzymes"/>
    <property type="match status" value="1"/>
</dbReference>
<evidence type="ECO:0000256" key="3">
    <source>
        <dbReference type="ARBA" id="ARBA00022618"/>
    </source>
</evidence>
<dbReference type="InterPro" id="IPR023009">
    <property type="entry name" value="Tyrosine_recombinase_XerC/XerD"/>
</dbReference>
<evidence type="ECO:0000259" key="11">
    <source>
        <dbReference type="PROSITE" id="PS51900"/>
    </source>
</evidence>
<dbReference type="Proteomes" id="UP000182057">
    <property type="component" value="Unassembled WGS sequence"/>
</dbReference>
<dbReference type="InterPro" id="IPR044068">
    <property type="entry name" value="CB"/>
</dbReference>
<keyword evidence="6 9" id="KW-0238">DNA-binding</keyword>
<dbReference type="HAMAP" id="MF_01808">
    <property type="entry name" value="Recomb_XerC_XerD"/>
    <property type="match status" value="1"/>
</dbReference>
<dbReference type="Pfam" id="PF00589">
    <property type="entry name" value="Phage_integrase"/>
    <property type="match status" value="1"/>
</dbReference>
<dbReference type="GO" id="GO:0051301">
    <property type="term" value="P:cell division"/>
    <property type="evidence" value="ECO:0007669"/>
    <property type="project" value="UniProtKB-KW"/>
</dbReference>
<keyword evidence="8 9" id="KW-0131">Cell cycle</keyword>
<feature type="domain" description="Core-binding (CB)" evidence="11">
    <location>
        <begin position="1"/>
        <end position="88"/>
    </location>
</feature>
<protein>
    <recommendedName>
        <fullName evidence="9">Tyrosine recombinase XerC</fullName>
    </recommendedName>
</protein>
<dbReference type="EMBL" id="FMMM01000057">
    <property type="protein sequence ID" value="SCQ22280.1"/>
    <property type="molecule type" value="Genomic_DNA"/>
</dbReference>
<comment type="similarity">
    <text evidence="9">Belongs to the 'phage' integrase family. XerC subfamily.</text>
</comment>
<feature type="active site" evidence="9">
    <location>
        <position position="244"/>
    </location>
</feature>
<dbReference type="GO" id="GO:0006313">
    <property type="term" value="P:DNA transposition"/>
    <property type="evidence" value="ECO:0007669"/>
    <property type="project" value="UniProtKB-UniRule"/>
</dbReference>
<evidence type="ECO:0000256" key="4">
    <source>
        <dbReference type="ARBA" id="ARBA00022829"/>
    </source>
</evidence>
<evidence type="ECO:0000259" key="10">
    <source>
        <dbReference type="PROSITE" id="PS51898"/>
    </source>
</evidence>
<accession>A0A1D3UQ39</accession>
<proteinExistence type="inferred from homology"/>
<dbReference type="RefSeq" id="WP_060827895.1">
    <property type="nucleotide sequence ID" value="NZ_CAUPTG010000038.1"/>
</dbReference>
<dbReference type="InterPro" id="IPR010998">
    <property type="entry name" value="Integrase_recombinase_N"/>
</dbReference>
<dbReference type="GO" id="GO:0003677">
    <property type="term" value="F:DNA binding"/>
    <property type="evidence" value="ECO:0007669"/>
    <property type="project" value="UniProtKB-UniRule"/>
</dbReference>
<sequence length="299" mass="34217">MNVFIKPFLSYLRYERGYSAHTVMAYERDLLQFESFVHANAEGAVIDVRLIDADCVRSWMVSLLDKSMAPGSVNRKLSSLKSFFKFLLKQGVLSESPVRLVVGPKQSRPLPFFVKEKEMADLLDGPSFDSDFEGRRDRLLLEMLYQTGLRRSELVGIRYADIDMEAMQLRVNGKRNKQRIIPFAGRLKEMILHYISLKERVISTDDARYLFVRKNGEPLTGSIVYRIVRKRLSGIPMLAKCSPHVLRHSFATSMLNDGAELNAVKELLGHGSLASTSVYTHITFEELKKMYHAHPRAKK</sequence>
<keyword evidence="2 9" id="KW-0963">Cytoplasm</keyword>
<evidence type="ECO:0000256" key="5">
    <source>
        <dbReference type="ARBA" id="ARBA00022908"/>
    </source>
</evidence>
<name>A0A1D3UQ39_TANFO</name>
<dbReference type="PROSITE" id="PS51898">
    <property type="entry name" value="TYR_RECOMBINASE"/>
    <property type="match status" value="1"/>
</dbReference>
<dbReference type="GO" id="GO:0007059">
    <property type="term" value="P:chromosome segregation"/>
    <property type="evidence" value="ECO:0007669"/>
    <property type="project" value="UniProtKB-UniRule"/>
</dbReference>
<reference evidence="12 13" key="1">
    <citation type="submission" date="2016-09" db="EMBL/GenBank/DDBJ databases">
        <authorList>
            <person name="Capua I."/>
            <person name="De Benedictis P."/>
            <person name="Joannis T."/>
            <person name="Lombin L.H."/>
            <person name="Cattoli G."/>
        </authorList>
    </citation>
    <scope>NUCLEOTIDE SEQUENCE [LARGE SCALE GENOMIC DNA]</scope>
    <source>
        <strain evidence="12 13">UB20</strain>
    </source>
</reference>
<keyword evidence="7 9" id="KW-0233">DNA recombination</keyword>
<dbReference type="Pfam" id="PF02899">
    <property type="entry name" value="Phage_int_SAM_1"/>
    <property type="match status" value="1"/>
</dbReference>
<feature type="domain" description="Tyr recombinase" evidence="10">
    <location>
        <begin position="109"/>
        <end position="292"/>
    </location>
</feature>
<evidence type="ECO:0000256" key="8">
    <source>
        <dbReference type="ARBA" id="ARBA00023306"/>
    </source>
</evidence>
<evidence type="ECO:0000256" key="2">
    <source>
        <dbReference type="ARBA" id="ARBA00022490"/>
    </source>
</evidence>